<evidence type="ECO:0000313" key="1">
    <source>
        <dbReference type="EMBL" id="AKH38257.1"/>
    </source>
</evidence>
<gene>
    <name evidence="1" type="ORF">AAW31_11370</name>
</gene>
<dbReference type="KEGG" id="nco:AAW31_11370"/>
<reference evidence="2" key="1">
    <citation type="submission" date="2015-05" db="EMBL/GenBank/DDBJ databases">
        <title>Draft genome of Nitrosomonas communis strain Nm2.</title>
        <authorList>
            <person name="Kozlowski J.A."/>
            <person name="Kits K.D."/>
            <person name="Stein L.Y."/>
        </authorList>
    </citation>
    <scope>NUCLEOTIDE SEQUENCE [LARGE SCALE GENOMIC DNA]</scope>
    <source>
        <strain evidence="2">Nm2</strain>
    </source>
</reference>
<protein>
    <submittedName>
        <fullName evidence="1">Uncharacterized protein</fullName>
    </submittedName>
</protein>
<reference evidence="1 2" key="2">
    <citation type="journal article" date="2016" name="Genome Announc.">
        <title>Genome Sequence of Nitrosomonas communis Strain Nm2, a Mesophilic Ammonia-Oxidizing Bacterium Isolated from Mediterranean Soil.</title>
        <authorList>
            <person name="Kozlowski J.A."/>
            <person name="Kits K.D."/>
            <person name="Stein L.Y."/>
        </authorList>
    </citation>
    <scope>NUCLEOTIDE SEQUENCE [LARGE SCALE GENOMIC DNA]</scope>
    <source>
        <strain evidence="1 2">Nm2</strain>
    </source>
</reference>
<dbReference type="AlphaFoldDB" id="A0A0F7KHD1"/>
<organism evidence="1 2">
    <name type="scientific">Nitrosomonas communis</name>
    <dbReference type="NCBI Taxonomy" id="44574"/>
    <lineage>
        <taxon>Bacteria</taxon>
        <taxon>Pseudomonadati</taxon>
        <taxon>Pseudomonadota</taxon>
        <taxon>Betaproteobacteria</taxon>
        <taxon>Nitrosomonadales</taxon>
        <taxon>Nitrosomonadaceae</taxon>
        <taxon>Nitrosomonas</taxon>
    </lineage>
</organism>
<sequence>MLMAMHQAKIGLVNLHMSKLNYFFAAIALQLLAHSRQTLAQSLIPIFSQLLAQASQTSAHTLQSWWLKGEWISIRLTEVWQTSAQLIIRRKWSGTTCSPPDSRQ</sequence>
<name>A0A0F7KHD1_9PROT</name>
<evidence type="ECO:0000313" key="2">
    <source>
        <dbReference type="Proteomes" id="UP000034156"/>
    </source>
</evidence>
<proteinExistence type="predicted"/>
<keyword evidence="2" id="KW-1185">Reference proteome</keyword>
<dbReference type="PATRIC" id="fig|44574.3.peg.2771"/>
<dbReference type="EMBL" id="CP011451">
    <property type="protein sequence ID" value="AKH38257.1"/>
    <property type="molecule type" value="Genomic_DNA"/>
</dbReference>
<dbReference type="Proteomes" id="UP000034156">
    <property type="component" value="Chromosome"/>
</dbReference>
<accession>A0A0F7KHD1</accession>